<sequence>MPIVFAAPLTGPAGGLGANPRFMSWTGFDGTVWPLSDPMGRPAMQRGVKGLHMPRFNVYESSTPLVPGVELTGYDLPARTVYWPLMFQANSITQWEALHAGFFNSIHPIDPGVWTVGEGTAQRTLPLTGVFDGSYSFDTDPFIRGHALIGVELLAPRPLWRGRPITKTFRAQEGVPFIPVDLAPSFNISPAASFTTANISNPGDEPSYLVWTINGPMPEVELGVSGAIIEVPFALDEGDTLVIDTDPAGQYATLNGVDCTRELGFQAFAPVPPRGTSPLAIAATGDGSVSVSLTPLYWRAY</sequence>
<evidence type="ECO:0000313" key="2">
    <source>
        <dbReference type="Proteomes" id="UP001235133"/>
    </source>
</evidence>
<dbReference type="RefSeq" id="WP_308866813.1">
    <property type="nucleotide sequence ID" value="NZ_JAVFWO010000002.1"/>
</dbReference>
<evidence type="ECO:0008006" key="3">
    <source>
        <dbReference type="Google" id="ProtNLM"/>
    </source>
</evidence>
<gene>
    <name evidence="1" type="ORF">Q9R08_05225</name>
</gene>
<comment type="caution">
    <text evidence="1">The sequence shown here is derived from an EMBL/GenBank/DDBJ whole genome shotgun (WGS) entry which is preliminary data.</text>
</comment>
<protein>
    <recommendedName>
        <fullName evidence="3">Phage tail protein</fullName>
    </recommendedName>
</protein>
<proteinExistence type="predicted"/>
<name>A0ABU0YYG4_9MICO</name>
<reference evidence="1 2" key="1">
    <citation type="submission" date="2023-08" db="EMBL/GenBank/DDBJ databases">
        <title>Microbacterium psychrotolerans sp. nov., a psychrotolerant bacterium isolated from soil in Heilongjiang Province, China.</title>
        <authorList>
            <person name="An P."/>
            <person name="Zhao D."/>
            <person name="Xiang H."/>
        </authorList>
    </citation>
    <scope>NUCLEOTIDE SEQUENCE [LARGE SCALE GENOMIC DNA]</scope>
    <source>
        <strain evidence="1 2">QXD-8</strain>
    </source>
</reference>
<accession>A0ABU0YYG4</accession>
<keyword evidence="2" id="KW-1185">Reference proteome</keyword>
<dbReference type="EMBL" id="JAVFWO010000002">
    <property type="protein sequence ID" value="MDQ7877375.1"/>
    <property type="molecule type" value="Genomic_DNA"/>
</dbReference>
<dbReference type="Gene3D" id="2.60.120.860">
    <property type="match status" value="1"/>
</dbReference>
<dbReference type="Proteomes" id="UP001235133">
    <property type="component" value="Unassembled WGS sequence"/>
</dbReference>
<evidence type="ECO:0000313" key="1">
    <source>
        <dbReference type="EMBL" id="MDQ7877375.1"/>
    </source>
</evidence>
<organism evidence="1 2">
    <name type="scientific">Microbacterium psychrotolerans</name>
    <dbReference type="NCBI Taxonomy" id="3068321"/>
    <lineage>
        <taxon>Bacteria</taxon>
        <taxon>Bacillati</taxon>
        <taxon>Actinomycetota</taxon>
        <taxon>Actinomycetes</taxon>
        <taxon>Micrococcales</taxon>
        <taxon>Microbacteriaceae</taxon>
        <taxon>Microbacterium</taxon>
    </lineage>
</organism>